<evidence type="ECO:0000259" key="1">
    <source>
        <dbReference type="Pfam" id="PF00248"/>
    </source>
</evidence>
<dbReference type="Pfam" id="PF00248">
    <property type="entry name" value="Aldo_ket_red"/>
    <property type="match status" value="1"/>
</dbReference>
<dbReference type="EMBL" id="JANBTX010000011">
    <property type="protein sequence ID" value="KAJ2690450.1"/>
    <property type="molecule type" value="Genomic_DNA"/>
</dbReference>
<organism evidence="2 3">
    <name type="scientific">Coemansia spiralis</name>
    <dbReference type="NCBI Taxonomy" id="417178"/>
    <lineage>
        <taxon>Eukaryota</taxon>
        <taxon>Fungi</taxon>
        <taxon>Fungi incertae sedis</taxon>
        <taxon>Zoopagomycota</taxon>
        <taxon>Kickxellomycotina</taxon>
        <taxon>Kickxellomycetes</taxon>
        <taxon>Kickxellales</taxon>
        <taxon>Kickxellaceae</taxon>
        <taxon>Coemansia</taxon>
    </lineage>
</organism>
<dbReference type="InterPro" id="IPR036812">
    <property type="entry name" value="NAD(P)_OxRdtase_dom_sf"/>
</dbReference>
<reference evidence="2" key="1">
    <citation type="submission" date="2022-07" db="EMBL/GenBank/DDBJ databases">
        <title>Phylogenomic reconstructions and comparative analyses of Kickxellomycotina fungi.</title>
        <authorList>
            <person name="Reynolds N.K."/>
            <person name="Stajich J.E."/>
            <person name="Barry K."/>
            <person name="Grigoriev I.V."/>
            <person name="Crous P."/>
            <person name="Smith M.E."/>
        </authorList>
    </citation>
    <scope>NUCLEOTIDE SEQUENCE</scope>
    <source>
        <strain evidence="2">CBS 109367</strain>
    </source>
</reference>
<protein>
    <recommendedName>
        <fullName evidence="1">NADP-dependent oxidoreductase domain-containing protein</fullName>
    </recommendedName>
</protein>
<dbReference type="GO" id="GO:0070485">
    <property type="term" value="P:dehydro-D-arabinono-1,4-lactone biosynthetic process"/>
    <property type="evidence" value="ECO:0007669"/>
    <property type="project" value="TreeGrafter"/>
</dbReference>
<dbReference type="GO" id="GO:0005829">
    <property type="term" value="C:cytosol"/>
    <property type="evidence" value="ECO:0007669"/>
    <property type="project" value="TreeGrafter"/>
</dbReference>
<keyword evidence="3" id="KW-1185">Reference proteome</keyword>
<comment type="caution">
    <text evidence="2">The sequence shown here is derived from an EMBL/GenBank/DDBJ whole genome shotgun (WGS) entry which is preliminary data.</text>
</comment>
<sequence length="334" mass="36806">MANSTNLVAGPFPLSKIGLGCGVFSGAYGLAPQADAVKAVRTALSNGVNLVDTSPYYGDSETKLGRALLDLKDEFPRSSYHICTKVGRYGYHISDFDYSRKRISESILESMHRLHTDYLDIVLCHDVEFVDVSQIVDIALPKLFELKQQGLVRKVGISGYPLDVLLRICQIQQGRGFPLDVCLSYCNYNLHCQALTAAVPKLRAAGVETIIAASPLSMGLLSDDETPEWHPAKSELKAAVKQCIDLVRSSDKISLAEIAENYAFSYNDVDVHLVGAKTAQEVEHALRAYAHAQQLQLHAYGKYEDDNIQRICAQIKTILEPFAEYTWPSPPANA</sequence>
<evidence type="ECO:0000313" key="3">
    <source>
        <dbReference type="Proteomes" id="UP001151516"/>
    </source>
</evidence>
<dbReference type="Proteomes" id="UP001151516">
    <property type="component" value="Unassembled WGS sequence"/>
</dbReference>
<dbReference type="SUPFAM" id="SSF51430">
    <property type="entry name" value="NAD(P)-linked oxidoreductase"/>
    <property type="match status" value="1"/>
</dbReference>
<dbReference type="Gene3D" id="3.20.20.100">
    <property type="entry name" value="NADP-dependent oxidoreductase domain"/>
    <property type="match status" value="1"/>
</dbReference>
<dbReference type="GO" id="GO:0045290">
    <property type="term" value="F:D-arabinose 1-dehydrogenase [NAD(P)+] activity"/>
    <property type="evidence" value="ECO:0007669"/>
    <property type="project" value="TreeGrafter"/>
</dbReference>
<dbReference type="OrthoDB" id="5286008at2759"/>
<evidence type="ECO:0000313" key="2">
    <source>
        <dbReference type="EMBL" id="KAJ2690450.1"/>
    </source>
</evidence>
<dbReference type="InterPro" id="IPR020471">
    <property type="entry name" value="AKR"/>
</dbReference>
<name>A0A9W8L547_9FUNG</name>
<feature type="domain" description="NADP-dependent oxidoreductase" evidence="1">
    <location>
        <begin position="16"/>
        <end position="291"/>
    </location>
</feature>
<proteinExistence type="predicted"/>
<dbReference type="AlphaFoldDB" id="A0A9W8L547"/>
<accession>A0A9W8L547</accession>
<dbReference type="PRINTS" id="PR00069">
    <property type="entry name" value="ALDKETRDTASE"/>
</dbReference>
<dbReference type="InterPro" id="IPR023210">
    <property type="entry name" value="NADP_OxRdtase_dom"/>
</dbReference>
<dbReference type="PANTHER" id="PTHR42686">
    <property type="entry name" value="GH17980P-RELATED"/>
    <property type="match status" value="1"/>
</dbReference>
<gene>
    <name evidence="2" type="ORF">IWW39_000697</name>
</gene>
<dbReference type="PANTHER" id="PTHR42686:SF1">
    <property type="entry name" value="GH17980P-RELATED"/>
    <property type="match status" value="1"/>
</dbReference>